<evidence type="ECO:0000313" key="1">
    <source>
        <dbReference type="EMBL" id="GMS78763.1"/>
    </source>
</evidence>
<dbReference type="InterPro" id="IPR016181">
    <property type="entry name" value="Acyl_CoA_acyltransferase"/>
</dbReference>
<gene>
    <name evidence="1" type="ORF">PENTCL1PPCAC_938</name>
</gene>
<evidence type="ECO:0000313" key="2">
    <source>
        <dbReference type="Proteomes" id="UP001432027"/>
    </source>
</evidence>
<dbReference type="AlphaFoldDB" id="A0AAV5SDL1"/>
<dbReference type="InterPro" id="IPR053225">
    <property type="entry name" value="Acyl-CoA_N-acyltransferase"/>
</dbReference>
<sequence>INIIQMTLIEWDTSDKLKLLLQLLQNEDAMGGIPNNHVTDAAIRLSLENSFRLFGMRYLSTDHTLTTAPTYVFVVEKTRKAVNCYARAATREHDAILLKNALGELVDRVFDWISTEGGVLHETLFIHSDSFTDSMLSEEVVASRGFAVSSIFSTEHFYMTNEMMKMMEQTVIPPIDGFHVDSVDLERDLMRIQDNWESSPTLEDTKAYLRHLPSVVVRSSSSGEAVAWGMLTPFGTVSNLFTMPKFRGKAVAKLAGDSLCQCFIRQGLRPFAFVGIGNSSMHTAMKRGPWPRWNDENGDAFLMHVSSIRKIVKPEQIGKTSFTIHPRANL</sequence>
<accession>A0AAV5SDL1</accession>
<organism evidence="1 2">
    <name type="scientific">Pristionchus entomophagus</name>
    <dbReference type="NCBI Taxonomy" id="358040"/>
    <lineage>
        <taxon>Eukaryota</taxon>
        <taxon>Metazoa</taxon>
        <taxon>Ecdysozoa</taxon>
        <taxon>Nematoda</taxon>
        <taxon>Chromadorea</taxon>
        <taxon>Rhabditida</taxon>
        <taxon>Rhabditina</taxon>
        <taxon>Diplogasteromorpha</taxon>
        <taxon>Diplogasteroidea</taxon>
        <taxon>Neodiplogasteridae</taxon>
        <taxon>Pristionchus</taxon>
    </lineage>
</organism>
<comment type="caution">
    <text evidence="1">The sequence shown here is derived from an EMBL/GenBank/DDBJ whole genome shotgun (WGS) entry which is preliminary data.</text>
</comment>
<name>A0AAV5SDL1_9BILA</name>
<dbReference type="Proteomes" id="UP001432027">
    <property type="component" value="Unassembled WGS sequence"/>
</dbReference>
<protein>
    <recommendedName>
        <fullName evidence="3">Glycine N-acyltransferase-like protein</fullName>
    </recommendedName>
</protein>
<dbReference type="PANTHER" id="PTHR20958:SF6">
    <property type="entry name" value="GLYCINE N-ACYLTRANSFERASE-LIKE PROTEIN"/>
    <property type="match status" value="1"/>
</dbReference>
<dbReference type="Gene3D" id="3.40.630.30">
    <property type="match status" value="1"/>
</dbReference>
<reference evidence="1" key="1">
    <citation type="submission" date="2023-10" db="EMBL/GenBank/DDBJ databases">
        <title>Genome assembly of Pristionchus species.</title>
        <authorList>
            <person name="Yoshida K."/>
            <person name="Sommer R.J."/>
        </authorList>
    </citation>
    <scope>NUCLEOTIDE SEQUENCE</scope>
    <source>
        <strain evidence="1">RS0144</strain>
    </source>
</reference>
<feature type="non-terminal residue" evidence="1">
    <location>
        <position position="1"/>
    </location>
</feature>
<proteinExistence type="predicted"/>
<dbReference type="PANTHER" id="PTHR20958">
    <property type="entry name" value="GLYCINE N-ACYLTRANSFERASE-LIKE PROTEIN"/>
    <property type="match status" value="1"/>
</dbReference>
<keyword evidence="2" id="KW-1185">Reference proteome</keyword>
<dbReference type="SUPFAM" id="SSF55729">
    <property type="entry name" value="Acyl-CoA N-acyltransferases (Nat)"/>
    <property type="match status" value="1"/>
</dbReference>
<evidence type="ECO:0008006" key="3">
    <source>
        <dbReference type="Google" id="ProtNLM"/>
    </source>
</evidence>
<dbReference type="EMBL" id="BTSX01000001">
    <property type="protein sequence ID" value="GMS78763.1"/>
    <property type="molecule type" value="Genomic_DNA"/>
</dbReference>